<feature type="compositionally biased region" description="Basic residues" evidence="3">
    <location>
        <begin position="423"/>
        <end position="434"/>
    </location>
</feature>
<dbReference type="InterPro" id="IPR032675">
    <property type="entry name" value="LRR_dom_sf"/>
</dbReference>
<feature type="region of interest" description="Disordered" evidence="3">
    <location>
        <begin position="612"/>
        <end position="650"/>
    </location>
</feature>
<gene>
    <name evidence="5" type="ORF">TrCOL_g6183</name>
</gene>
<dbReference type="EMBL" id="BRYA01000638">
    <property type="protein sequence ID" value="GMI27029.1"/>
    <property type="molecule type" value="Genomic_DNA"/>
</dbReference>
<evidence type="ECO:0000256" key="4">
    <source>
        <dbReference type="SAM" id="SignalP"/>
    </source>
</evidence>
<evidence type="ECO:0000256" key="3">
    <source>
        <dbReference type="SAM" id="MobiDB-lite"/>
    </source>
</evidence>
<feature type="region of interest" description="Disordered" evidence="3">
    <location>
        <begin position="324"/>
        <end position="361"/>
    </location>
</feature>
<keyword evidence="2" id="KW-0677">Repeat</keyword>
<sequence length="679" mass="75332">MPPSTLSSSVILLSTSTCGVHILAPPNPPRFATYDFSETGEMTVNNAVGKERKSTKMPTQGRLLSNTNHSMYIEDEPYSSDDDDVGITGAIVDGNQIDEFEEKKLGGKGRRAWTTEMETVKGFNKIGEKELFTIFKQLTLTSRKIYSIDPKTRTMFPSLTSLDVSTNKISDLSNLPSTIISFAAYNNEITDLSSFPPMHDLMQLGLGYNPIYDGLSVLPSRLPNIISLDLAYCNLCDLSSTLNSLASFTSLRHLCLQGNPISLLPLYAHKTTTILESLTVLDDVQIDREAGEGDPTDADAMEAREQLTIDCGVTKVRGLPVWTEGEKEEDDAGKGKKGKDKKDKGKKGKDKGKNSTPSLAPEPVLTTRCWLQVTLKGVQHDFQEGDNDDVRISDTPSVAWGPTLWSADPEAEEDGKPGSAKGGKGKKKEKKGKKGKDAAEPEEEPPPAPPKGTMELKFKPTADVRDAIMFGGLEFVLWRVSEEEKYELVEEEEVDEEKKEEGEEKEGKDGDEGKEEKDPEPTQTTTVSKDKLGRVMSTSISTSTITRQESGVTMRKDETKTTVEVARGTVDMNHFLEQSSLNKFGESKLELTGILTLCDGFVQVEKDRINEEIRERRRKEEEGEDAVPTEGEEEKEVEEEPNWQPEEVGVVEFDVEINWNKRVKKQPEVVKDEEEEAES</sequence>
<dbReference type="Pfam" id="PF14580">
    <property type="entry name" value="LRR_9"/>
    <property type="match status" value="1"/>
</dbReference>
<keyword evidence="4" id="KW-0732">Signal</keyword>
<feature type="region of interest" description="Disordered" evidence="3">
    <location>
        <begin position="486"/>
        <end position="560"/>
    </location>
</feature>
<dbReference type="InterPro" id="IPR001611">
    <property type="entry name" value="Leu-rich_rpt"/>
</dbReference>
<feature type="compositionally biased region" description="Acidic residues" evidence="3">
    <location>
        <begin position="622"/>
        <end position="641"/>
    </location>
</feature>
<organism evidence="5 6">
    <name type="scientific">Triparma columacea</name>
    <dbReference type="NCBI Taxonomy" id="722753"/>
    <lineage>
        <taxon>Eukaryota</taxon>
        <taxon>Sar</taxon>
        <taxon>Stramenopiles</taxon>
        <taxon>Ochrophyta</taxon>
        <taxon>Bolidophyceae</taxon>
        <taxon>Parmales</taxon>
        <taxon>Triparmaceae</taxon>
        <taxon>Triparma</taxon>
    </lineage>
</organism>
<comment type="caution">
    <text evidence="5">The sequence shown here is derived from an EMBL/GenBank/DDBJ whole genome shotgun (WGS) entry which is preliminary data.</text>
</comment>
<feature type="region of interest" description="Disordered" evidence="3">
    <location>
        <begin position="383"/>
        <end position="459"/>
    </location>
</feature>
<feature type="compositionally biased region" description="Basic and acidic residues" evidence="3">
    <location>
        <begin position="383"/>
        <end position="392"/>
    </location>
</feature>
<dbReference type="PANTHER" id="PTHR45973:SF35">
    <property type="entry name" value="LEUCINE-RICH REPEAT-CONTAINING PROTEIN 43"/>
    <property type="match status" value="1"/>
</dbReference>
<feature type="compositionally biased region" description="Low complexity" evidence="3">
    <location>
        <begin position="537"/>
        <end position="546"/>
    </location>
</feature>
<accession>A0A9W7G0A6</accession>
<dbReference type="InterPro" id="IPR050576">
    <property type="entry name" value="Cilia_flagella_integrity"/>
</dbReference>
<feature type="compositionally biased region" description="Basic residues" evidence="3">
    <location>
        <begin position="335"/>
        <end position="350"/>
    </location>
</feature>
<feature type="compositionally biased region" description="Basic and acidic residues" evidence="3">
    <location>
        <begin position="612"/>
        <end position="621"/>
    </location>
</feature>
<evidence type="ECO:0000256" key="2">
    <source>
        <dbReference type="ARBA" id="ARBA00022737"/>
    </source>
</evidence>
<protein>
    <submittedName>
        <fullName evidence="5">Uncharacterized protein</fullName>
    </submittedName>
</protein>
<proteinExistence type="predicted"/>
<evidence type="ECO:0000313" key="5">
    <source>
        <dbReference type="EMBL" id="GMI27029.1"/>
    </source>
</evidence>
<dbReference type="PANTHER" id="PTHR45973">
    <property type="entry name" value="PROTEIN PHOSPHATASE 1 REGULATORY SUBUNIT SDS22-RELATED"/>
    <property type="match status" value="1"/>
</dbReference>
<dbReference type="PROSITE" id="PS51450">
    <property type="entry name" value="LRR"/>
    <property type="match status" value="1"/>
</dbReference>
<feature type="compositionally biased region" description="Basic and acidic residues" evidence="3">
    <location>
        <begin position="496"/>
        <end position="520"/>
    </location>
</feature>
<evidence type="ECO:0000256" key="1">
    <source>
        <dbReference type="ARBA" id="ARBA00022614"/>
    </source>
</evidence>
<keyword evidence="6" id="KW-1185">Reference proteome</keyword>
<dbReference type="OrthoDB" id="433501at2759"/>
<dbReference type="Proteomes" id="UP001165065">
    <property type="component" value="Unassembled WGS sequence"/>
</dbReference>
<feature type="signal peptide" evidence="4">
    <location>
        <begin position="1"/>
        <end position="19"/>
    </location>
</feature>
<reference evidence="6" key="1">
    <citation type="journal article" date="2023" name="Commun. Biol.">
        <title>Genome analysis of Parmales, the sister group of diatoms, reveals the evolutionary specialization of diatoms from phago-mixotrophs to photoautotrophs.</title>
        <authorList>
            <person name="Ban H."/>
            <person name="Sato S."/>
            <person name="Yoshikawa S."/>
            <person name="Yamada K."/>
            <person name="Nakamura Y."/>
            <person name="Ichinomiya M."/>
            <person name="Sato N."/>
            <person name="Blanc-Mathieu R."/>
            <person name="Endo H."/>
            <person name="Kuwata A."/>
            <person name="Ogata H."/>
        </authorList>
    </citation>
    <scope>NUCLEOTIDE SEQUENCE [LARGE SCALE GENOMIC DNA]</scope>
</reference>
<feature type="chain" id="PRO_5040921997" evidence="4">
    <location>
        <begin position="20"/>
        <end position="679"/>
    </location>
</feature>
<dbReference type="Gene3D" id="3.80.10.10">
    <property type="entry name" value="Ribonuclease Inhibitor"/>
    <property type="match status" value="1"/>
</dbReference>
<dbReference type="AlphaFoldDB" id="A0A9W7G0A6"/>
<evidence type="ECO:0000313" key="6">
    <source>
        <dbReference type="Proteomes" id="UP001165065"/>
    </source>
</evidence>
<name>A0A9W7G0A6_9STRA</name>
<dbReference type="SUPFAM" id="SSF52075">
    <property type="entry name" value="Outer arm dynein light chain 1"/>
    <property type="match status" value="1"/>
</dbReference>
<keyword evidence="1" id="KW-0433">Leucine-rich repeat</keyword>